<protein>
    <submittedName>
        <fullName evidence="1">Uncharacterized protein</fullName>
    </submittedName>
</protein>
<evidence type="ECO:0000313" key="1">
    <source>
        <dbReference type="EMBL" id="EJX08691.1"/>
    </source>
</evidence>
<comment type="caution">
    <text evidence="1">The sequence shown here is derived from an EMBL/GenBank/DDBJ whole genome shotgun (WGS) entry which is preliminary data.</text>
</comment>
<dbReference type="AlphaFoldDB" id="J9D7F5"/>
<dbReference type="EMBL" id="AMCI01000561">
    <property type="protein sequence ID" value="EJX08691.1"/>
    <property type="molecule type" value="Genomic_DNA"/>
</dbReference>
<gene>
    <name evidence="1" type="ORF">EVA_03200</name>
</gene>
<reference evidence="1" key="1">
    <citation type="journal article" date="2012" name="PLoS ONE">
        <title>Gene sets for utilization of primary and secondary nutrition supplies in the distal gut of endangered iberian lynx.</title>
        <authorList>
            <person name="Alcaide M."/>
            <person name="Messina E."/>
            <person name="Richter M."/>
            <person name="Bargiela R."/>
            <person name="Peplies J."/>
            <person name="Huws S.A."/>
            <person name="Newbold C.J."/>
            <person name="Golyshin P.N."/>
            <person name="Simon M.A."/>
            <person name="Lopez G."/>
            <person name="Yakimov M.M."/>
            <person name="Ferrer M."/>
        </authorList>
    </citation>
    <scope>NUCLEOTIDE SEQUENCE</scope>
</reference>
<sequence>MGCHSRCRWGCPTDIVSLSTHRCRIGHHCPLRCQKTFRRSAVVG</sequence>
<name>J9D7F5_9ZZZZ</name>
<proteinExistence type="predicted"/>
<organism evidence="1">
    <name type="scientific">gut metagenome</name>
    <dbReference type="NCBI Taxonomy" id="749906"/>
    <lineage>
        <taxon>unclassified sequences</taxon>
        <taxon>metagenomes</taxon>
        <taxon>organismal metagenomes</taxon>
    </lineage>
</organism>
<accession>J9D7F5</accession>